<proteinExistence type="predicted"/>
<reference evidence="1 2" key="1">
    <citation type="submission" date="2014-06" db="EMBL/GenBank/DDBJ databases">
        <authorList>
            <person name="Ngugi D.K."/>
            <person name="Blom J."/>
            <person name="Alam I."/>
            <person name="Rashid M."/>
            <person name="Ba Alawi W."/>
            <person name="Zhang G."/>
            <person name="Hikmawan T."/>
            <person name="Guan Y."/>
            <person name="Antunes A."/>
            <person name="Siam R."/>
            <person name="ElDorry H."/>
            <person name="Bajic V."/>
            <person name="Stingl U."/>
        </authorList>
    </citation>
    <scope>NUCLEOTIDE SEQUENCE [LARGE SCALE GENOMIC DNA]</scope>
    <source>
        <strain evidence="1">SCGC AAA799-N04</strain>
    </source>
</reference>
<dbReference type="Proteomes" id="UP000028059">
    <property type="component" value="Unassembled WGS sequence"/>
</dbReference>
<organism evidence="1 2">
    <name type="scientific">Marine Group I thaumarchaeote SCGC AAA799-N04</name>
    <dbReference type="NCBI Taxonomy" id="1502293"/>
    <lineage>
        <taxon>Archaea</taxon>
        <taxon>Nitrososphaerota</taxon>
        <taxon>Marine Group I</taxon>
    </lineage>
</organism>
<dbReference type="AlphaFoldDB" id="A0A081RL78"/>
<keyword evidence="2" id="KW-1185">Reference proteome</keyword>
<protein>
    <submittedName>
        <fullName evidence="1">Uncharacterized protein</fullName>
    </submittedName>
</protein>
<evidence type="ECO:0000313" key="1">
    <source>
        <dbReference type="EMBL" id="KEQ55951.1"/>
    </source>
</evidence>
<comment type="caution">
    <text evidence="1">The sequence shown here is derived from an EMBL/GenBank/DDBJ whole genome shotgun (WGS) entry which is preliminary data.</text>
</comment>
<gene>
    <name evidence="1" type="ORF">AAA799N04_01631</name>
</gene>
<name>A0A081RL78_9ARCH</name>
<sequence length="77" mass="8819">MYDFINCQKGIRTHCGRGDHPVHLLKIRRDVKKVMKARFPGKCVECGEAIKVGKEILKNSKEQWVHAACSDLEEELP</sequence>
<dbReference type="PATRIC" id="fig|1502293.3.peg.1511"/>
<accession>A0A081RL78</accession>
<dbReference type="EMBL" id="JOKN01000043">
    <property type="protein sequence ID" value="KEQ55951.1"/>
    <property type="molecule type" value="Genomic_DNA"/>
</dbReference>
<evidence type="ECO:0000313" key="2">
    <source>
        <dbReference type="Proteomes" id="UP000028059"/>
    </source>
</evidence>